<dbReference type="SUPFAM" id="SSF51445">
    <property type="entry name" value="(Trans)glycosidases"/>
    <property type="match status" value="1"/>
</dbReference>
<dbReference type="eggNOG" id="COG3280">
    <property type="taxonomic scope" value="Bacteria"/>
</dbReference>
<dbReference type="InterPro" id="IPR017853">
    <property type="entry name" value="GH"/>
</dbReference>
<feature type="signal peptide" evidence="1">
    <location>
        <begin position="1"/>
        <end position="18"/>
    </location>
</feature>
<dbReference type="SMART" id="SM00642">
    <property type="entry name" value="Aamy"/>
    <property type="match status" value="1"/>
</dbReference>
<dbReference type="SUPFAM" id="SSF51011">
    <property type="entry name" value="Glycosyl hydrolase domain"/>
    <property type="match status" value="1"/>
</dbReference>
<evidence type="ECO:0000313" key="4">
    <source>
        <dbReference type="Proteomes" id="UP000005801"/>
    </source>
</evidence>
<dbReference type="InterPro" id="IPR013783">
    <property type="entry name" value="Ig-like_fold"/>
</dbReference>
<organism evidence="3 4">
    <name type="scientific">Plesiocystis pacifica SIR-1</name>
    <dbReference type="NCBI Taxonomy" id="391625"/>
    <lineage>
        <taxon>Bacteria</taxon>
        <taxon>Pseudomonadati</taxon>
        <taxon>Myxococcota</taxon>
        <taxon>Polyangia</taxon>
        <taxon>Nannocystales</taxon>
        <taxon>Nannocystaceae</taxon>
        <taxon>Plesiocystis</taxon>
    </lineage>
</organism>
<dbReference type="Gene3D" id="3.20.20.80">
    <property type="entry name" value="Glycosidases"/>
    <property type="match status" value="1"/>
</dbReference>
<sequence>MTRWCAALMIVASSGSCAAEHEGPPARDCRLVVWAQPQGGGAGELRVVGSWDDWAAPGRALEARDSGWYVAGIELPAGDYGYLVVEDGAARVDALNPLTTFRAGDELEVSLARVADCGEPALAVEAVAVEGEVVHIDAQFLTARDGEMLAPASLGGSPGLEWIQPSAATGNLQASVEGLGRGRHRVALTAADAAGREASAEVSVFVDPIAARWSDGILYQVVTDRFRGPGGAYLDAPETPASRAGGTLDGVRAAIEDGSLAQLGVSALWLSPVYLNPDADRLGTDGRLYSSYHGYWVLESRTVDGRIGGEPALRELIDLAHGEGLGVVLDVIPNHVYEDHAVVPSASAAGWFNTHGHTEECVCGTPTCPWSDYQETCWFAPYLPDLRLEKPEAMDFSMAEIAWWVDEFDVDGLRIDAVSMMPRAASRRVADLLRSSAAPGSDRLLVGEVFTGGGTGGIDGLRYYLGPQGLDSVFDFPLMWSLRATLSGAEGFASLDALLDEEDAALEGSGALLARMLGNHDTPRFVSSLVGDHLGDPWDEPASQPEGADAESAAVLERAALGWTLQMTLPGMPVIYYGDELGLAGANDPDCRRVMPDPATLSPARQQLLAHARALGQLRRATPALRSSFRETLLVGADTYAYARFEADPDTTLGAGVAIVLLSRADADQSLTLPGGSVPAGRYVDALDADFEVELGEGSTQLTLGPRSSRVLVQAQR</sequence>
<dbReference type="Gene3D" id="2.60.40.1180">
    <property type="entry name" value="Golgi alpha-mannosidase II"/>
    <property type="match status" value="1"/>
</dbReference>
<feature type="chain" id="PRO_5002697800" evidence="1">
    <location>
        <begin position="19"/>
        <end position="717"/>
    </location>
</feature>
<dbReference type="PANTHER" id="PTHR10357">
    <property type="entry name" value="ALPHA-AMYLASE FAMILY MEMBER"/>
    <property type="match status" value="1"/>
</dbReference>
<dbReference type="STRING" id="391625.PPSIR1_27693"/>
<evidence type="ECO:0000256" key="1">
    <source>
        <dbReference type="SAM" id="SignalP"/>
    </source>
</evidence>
<keyword evidence="1" id="KW-0732">Signal</keyword>
<dbReference type="InterPro" id="IPR006047">
    <property type="entry name" value="GH13_cat_dom"/>
</dbReference>
<dbReference type="eggNOG" id="COG0366">
    <property type="taxonomic scope" value="Bacteria"/>
</dbReference>
<dbReference type="InterPro" id="IPR014756">
    <property type="entry name" value="Ig_E-set"/>
</dbReference>
<keyword evidence="4" id="KW-1185">Reference proteome</keyword>
<evidence type="ECO:0000313" key="3">
    <source>
        <dbReference type="EMBL" id="EDM75739.1"/>
    </source>
</evidence>
<dbReference type="GO" id="GO:0005975">
    <property type="term" value="P:carbohydrate metabolic process"/>
    <property type="evidence" value="ECO:0007669"/>
    <property type="project" value="InterPro"/>
</dbReference>
<dbReference type="AlphaFoldDB" id="A6GEG7"/>
<evidence type="ECO:0000259" key="2">
    <source>
        <dbReference type="SMART" id="SM00642"/>
    </source>
</evidence>
<feature type="domain" description="Glycosyl hydrolase family 13 catalytic" evidence="2">
    <location>
        <begin position="220"/>
        <end position="619"/>
    </location>
</feature>
<dbReference type="InterPro" id="IPR013780">
    <property type="entry name" value="Glyco_hydro_b"/>
</dbReference>
<keyword evidence="3" id="KW-0378">Hydrolase</keyword>
<dbReference type="Gene3D" id="2.60.40.10">
    <property type="entry name" value="Immunoglobulins"/>
    <property type="match status" value="1"/>
</dbReference>
<name>A6GEG7_9BACT</name>
<dbReference type="SUPFAM" id="SSF81296">
    <property type="entry name" value="E set domains"/>
    <property type="match status" value="1"/>
</dbReference>
<reference evidence="3 4" key="1">
    <citation type="submission" date="2007-06" db="EMBL/GenBank/DDBJ databases">
        <authorList>
            <person name="Shimkets L."/>
            <person name="Ferriera S."/>
            <person name="Johnson J."/>
            <person name="Kravitz S."/>
            <person name="Beeson K."/>
            <person name="Sutton G."/>
            <person name="Rogers Y.-H."/>
            <person name="Friedman R."/>
            <person name="Frazier M."/>
            <person name="Venter J.C."/>
        </authorList>
    </citation>
    <scope>NUCLEOTIDE SEQUENCE [LARGE SCALE GENOMIC DNA]</scope>
    <source>
        <strain evidence="3 4">SIR-1</strain>
    </source>
</reference>
<dbReference type="Pfam" id="PF00128">
    <property type="entry name" value="Alpha-amylase"/>
    <property type="match status" value="1"/>
</dbReference>
<dbReference type="PROSITE" id="PS51257">
    <property type="entry name" value="PROKAR_LIPOPROTEIN"/>
    <property type="match status" value="1"/>
</dbReference>
<dbReference type="GO" id="GO:0016787">
    <property type="term" value="F:hydrolase activity"/>
    <property type="evidence" value="ECO:0007669"/>
    <property type="project" value="UniProtKB-KW"/>
</dbReference>
<gene>
    <name evidence="3" type="ORF">PPSIR1_27693</name>
</gene>
<accession>A6GEG7</accession>
<proteinExistence type="predicted"/>
<dbReference type="Proteomes" id="UP000005801">
    <property type="component" value="Unassembled WGS sequence"/>
</dbReference>
<dbReference type="EMBL" id="ABCS01000082">
    <property type="protein sequence ID" value="EDM75739.1"/>
    <property type="molecule type" value="Genomic_DNA"/>
</dbReference>
<protein>
    <submittedName>
        <fullName evidence="3">Glycosyl hydrolase, family 13</fullName>
    </submittedName>
</protein>
<comment type="caution">
    <text evidence="3">The sequence shown here is derived from an EMBL/GenBank/DDBJ whole genome shotgun (WGS) entry which is preliminary data.</text>
</comment>